<gene>
    <name evidence="11" type="primary">srkA</name>
    <name evidence="13" type="ORF">FR932_18085</name>
</gene>
<dbReference type="Gene3D" id="1.10.510.10">
    <property type="entry name" value="Transferase(Phosphotransferase) domain 1"/>
    <property type="match status" value="1"/>
</dbReference>
<evidence type="ECO:0000259" key="12">
    <source>
        <dbReference type="Pfam" id="PF01636"/>
    </source>
</evidence>
<evidence type="ECO:0000313" key="13">
    <source>
        <dbReference type="EMBL" id="QFI39588.1"/>
    </source>
</evidence>
<dbReference type="PANTHER" id="PTHR39573:SF1">
    <property type="entry name" value="STRESS RESPONSE KINASE A"/>
    <property type="match status" value="1"/>
</dbReference>
<feature type="binding site" evidence="11">
    <location>
        <position position="219"/>
    </location>
    <ligand>
        <name>Mg(2+)</name>
        <dbReference type="ChEBI" id="CHEBI:18420"/>
    </ligand>
</feature>
<evidence type="ECO:0000256" key="3">
    <source>
        <dbReference type="ARBA" id="ARBA00022553"/>
    </source>
</evidence>
<evidence type="ECO:0000256" key="5">
    <source>
        <dbReference type="ARBA" id="ARBA00022723"/>
    </source>
</evidence>
<dbReference type="GO" id="GO:0004674">
    <property type="term" value="F:protein serine/threonine kinase activity"/>
    <property type="evidence" value="ECO:0007669"/>
    <property type="project" value="UniProtKB-UniRule"/>
</dbReference>
<dbReference type="PANTHER" id="PTHR39573">
    <property type="entry name" value="STRESS RESPONSE KINASE A"/>
    <property type="match status" value="1"/>
</dbReference>
<dbReference type="Pfam" id="PF01636">
    <property type="entry name" value="APH"/>
    <property type="match status" value="1"/>
</dbReference>
<comment type="catalytic activity">
    <reaction evidence="11">
        <text>L-seryl-[protein] + ATP = O-phospho-L-seryl-[protein] + ADP + H(+)</text>
        <dbReference type="Rhea" id="RHEA:17989"/>
        <dbReference type="Rhea" id="RHEA-COMP:9863"/>
        <dbReference type="Rhea" id="RHEA-COMP:11604"/>
        <dbReference type="ChEBI" id="CHEBI:15378"/>
        <dbReference type="ChEBI" id="CHEBI:29999"/>
        <dbReference type="ChEBI" id="CHEBI:30616"/>
        <dbReference type="ChEBI" id="CHEBI:83421"/>
        <dbReference type="ChEBI" id="CHEBI:456216"/>
        <dbReference type="EC" id="2.7.11.1"/>
    </reaction>
</comment>
<dbReference type="GO" id="GO:0106310">
    <property type="term" value="F:protein serine kinase activity"/>
    <property type="evidence" value="ECO:0007669"/>
    <property type="project" value="RHEA"/>
</dbReference>
<evidence type="ECO:0000256" key="1">
    <source>
        <dbReference type="ARBA" id="ARBA00022490"/>
    </source>
</evidence>
<evidence type="ECO:0000256" key="4">
    <source>
        <dbReference type="ARBA" id="ARBA00022679"/>
    </source>
</evidence>
<keyword evidence="4 11" id="KW-0808">Transferase</keyword>
<keyword evidence="3 11" id="KW-0597">Phosphoprotein</keyword>
<name>A0A5J6WQT8_MORMI</name>
<dbReference type="GO" id="GO:0000287">
    <property type="term" value="F:magnesium ion binding"/>
    <property type="evidence" value="ECO:0007669"/>
    <property type="project" value="UniProtKB-UniRule"/>
</dbReference>
<evidence type="ECO:0000313" key="14">
    <source>
        <dbReference type="Proteomes" id="UP000327424"/>
    </source>
</evidence>
<reference evidence="13 14" key="1">
    <citation type="submission" date="2019-09" db="EMBL/GenBank/DDBJ databases">
        <title>Hybrid Assembly of the complete Genome of the Deep-Sea Bacterium Moritella marina from long Nanopore and Illumina reads.</title>
        <authorList>
            <person name="Magin S."/>
            <person name="Georgoulis A."/>
            <person name="Papadimitriou K."/>
            <person name="Iliakis G."/>
            <person name="Vorgias C.E."/>
        </authorList>
    </citation>
    <scope>NUCLEOTIDE SEQUENCE [LARGE SCALE GENOMIC DNA]</scope>
    <source>
        <strain evidence="13 14">MP-1</strain>
    </source>
</reference>
<feature type="active site" description="Proton acceptor" evidence="11">
    <location>
        <position position="202"/>
    </location>
</feature>
<dbReference type="HAMAP" id="MF_01497">
    <property type="entry name" value="SrkA_kinase"/>
    <property type="match status" value="1"/>
</dbReference>
<comment type="subunit">
    <text evidence="11">Monomer.</text>
</comment>
<dbReference type="KEGG" id="mmaa:FR932_18085"/>
<accession>A0A5J6WQT8</accession>
<evidence type="ECO:0000256" key="7">
    <source>
        <dbReference type="ARBA" id="ARBA00022777"/>
    </source>
</evidence>
<feature type="site" description="ATP" evidence="11">
    <location>
        <position position="36"/>
    </location>
</feature>
<feature type="domain" description="Aminoglycoside phosphotransferase" evidence="12">
    <location>
        <begin position="36"/>
        <end position="264"/>
    </location>
</feature>
<dbReference type="RefSeq" id="WP_019442443.1">
    <property type="nucleotide sequence ID" value="NZ_ALOE01000030.1"/>
</dbReference>
<feature type="active site" evidence="11">
    <location>
        <position position="219"/>
    </location>
</feature>
<dbReference type="AlphaFoldDB" id="A0A5J6WQT8"/>
<evidence type="ECO:0000256" key="9">
    <source>
        <dbReference type="ARBA" id="ARBA00022842"/>
    </source>
</evidence>
<comment type="similarity">
    <text evidence="11">Belongs to the SrkA/RdoA protein kinase family.</text>
</comment>
<sequence length="330" mass="38631">MTELPVDYSLLSPDFMLDAIEPIGIRVDSGLLELNSYENRVFQFLNEDRQRFVVKFYRPVRWSDEQIQEEHDFSLQLKAAEIDVVAPLQFDGRSLFIYQGYRLAIFPSVGGRPIEVDNLDALESVGRNLGRIHQLASQQPFAHRPTLSIAEFVQAPKLILQQNNFVPAHLETAFFNVYDALAKEISLQYKPDDKQLIRLHGDLHAGNILWRDDKVSLLDFDDCRQGPAVQDLWMMLHGESHEQRLQLEVLLEGYEEFCAFDTKQLKLIEPLRAMRMMNYMGWIAKRWHDPAFSRHFSWFTDEQFWQKQVGFLQEQIDNMQKPPLSLIPNY</sequence>
<evidence type="ECO:0000256" key="6">
    <source>
        <dbReference type="ARBA" id="ARBA00022741"/>
    </source>
</evidence>
<dbReference type="SUPFAM" id="SSF56112">
    <property type="entry name" value="Protein kinase-like (PK-like)"/>
    <property type="match status" value="1"/>
</dbReference>
<keyword evidence="2 11" id="KW-0723">Serine/threonine-protein kinase</keyword>
<comment type="function">
    <text evidence="11">A protein kinase that phosphorylates Ser and Thr residues. Probably acts to suppress the effects of stress linked to accumulation of reactive oxygen species. Probably involved in the extracytoplasmic stress response.</text>
</comment>
<evidence type="ECO:0000256" key="11">
    <source>
        <dbReference type="HAMAP-Rule" id="MF_01497"/>
    </source>
</evidence>
<comment type="catalytic activity">
    <reaction evidence="11">
        <text>L-threonyl-[protein] + ATP = O-phospho-L-threonyl-[protein] + ADP + H(+)</text>
        <dbReference type="Rhea" id="RHEA:46608"/>
        <dbReference type="Rhea" id="RHEA-COMP:11060"/>
        <dbReference type="Rhea" id="RHEA-COMP:11605"/>
        <dbReference type="ChEBI" id="CHEBI:15378"/>
        <dbReference type="ChEBI" id="CHEBI:30013"/>
        <dbReference type="ChEBI" id="CHEBI:30616"/>
        <dbReference type="ChEBI" id="CHEBI:61977"/>
        <dbReference type="ChEBI" id="CHEBI:456216"/>
        <dbReference type="EC" id="2.7.11.1"/>
    </reaction>
</comment>
<dbReference type="Proteomes" id="UP000327424">
    <property type="component" value="Chromosome"/>
</dbReference>
<keyword evidence="14" id="KW-1185">Reference proteome</keyword>
<comment type="cofactor">
    <cofactor evidence="11">
        <name>Mg(2+)</name>
        <dbReference type="ChEBI" id="CHEBI:18420"/>
    </cofactor>
</comment>
<comment type="subcellular location">
    <subcellularLocation>
        <location evidence="11">Cytoplasm</location>
    </subcellularLocation>
</comment>
<dbReference type="GO" id="GO:0005737">
    <property type="term" value="C:cytoplasm"/>
    <property type="evidence" value="ECO:0007669"/>
    <property type="project" value="UniProtKB-SubCell"/>
</dbReference>
<feature type="binding site" evidence="11">
    <location>
        <position position="207"/>
    </location>
    <ligand>
        <name>Mg(2+)</name>
        <dbReference type="ChEBI" id="CHEBI:18420"/>
    </ligand>
</feature>
<dbReference type="EMBL" id="CP044399">
    <property type="protein sequence ID" value="QFI39588.1"/>
    <property type="molecule type" value="Genomic_DNA"/>
</dbReference>
<dbReference type="EC" id="2.7.11.1" evidence="11"/>
<evidence type="ECO:0000256" key="10">
    <source>
        <dbReference type="ARBA" id="ARBA00023016"/>
    </source>
</evidence>
<evidence type="ECO:0000256" key="8">
    <source>
        <dbReference type="ARBA" id="ARBA00022840"/>
    </source>
</evidence>
<dbReference type="InterPro" id="IPR002575">
    <property type="entry name" value="Aminoglycoside_PTrfase"/>
</dbReference>
<keyword evidence="10 11" id="KW-0346">Stress response</keyword>
<keyword evidence="7 11" id="KW-0418">Kinase</keyword>
<keyword evidence="9 11" id="KW-0460">Magnesium</keyword>
<keyword evidence="5 11" id="KW-0479">Metal-binding</keyword>
<dbReference type="OrthoDB" id="5392197at2"/>
<keyword evidence="8 11" id="KW-0067">ATP-binding</keyword>
<dbReference type="GO" id="GO:0005524">
    <property type="term" value="F:ATP binding"/>
    <property type="evidence" value="ECO:0007669"/>
    <property type="project" value="UniProtKB-UniRule"/>
</dbReference>
<dbReference type="InterPro" id="IPR032882">
    <property type="entry name" value="SrkA/RdoA"/>
</dbReference>
<protein>
    <recommendedName>
        <fullName evidence="11">Stress response kinase A</fullName>
        <ecNumber evidence="11">2.7.11.1</ecNumber>
    </recommendedName>
    <alternativeName>
        <fullName evidence="11">Serine/threonine-protein kinase SrkA</fullName>
    </alternativeName>
</protein>
<dbReference type="Gene3D" id="1.20.1270.170">
    <property type="match status" value="1"/>
</dbReference>
<evidence type="ECO:0000256" key="2">
    <source>
        <dbReference type="ARBA" id="ARBA00022527"/>
    </source>
</evidence>
<dbReference type="NCBIfam" id="NF008738">
    <property type="entry name" value="PRK11768.1"/>
    <property type="match status" value="1"/>
</dbReference>
<keyword evidence="6 11" id="KW-0547">Nucleotide-binding</keyword>
<dbReference type="InterPro" id="IPR011009">
    <property type="entry name" value="Kinase-like_dom_sf"/>
</dbReference>
<organism evidence="13 14">
    <name type="scientific">Moritella marina ATCC 15381</name>
    <dbReference type="NCBI Taxonomy" id="1202962"/>
    <lineage>
        <taxon>Bacteria</taxon>
        <taxon>Pseudomonadati</taxon>
        <taxon>Pseudomonadota</taxon>
        <taxon>Gammaproteobacteria</taxon>
        <taxon>Alteromonadales</taxon>
        <taxon>Moritellaceae</taxon>
        <taxon>Moritella</taxon>
    </lineage>
</organism>
<keyword evidence="1 11" id="KW-0963">Cytoplasm</keyword>
<dbReference type="Gene3D" id="3.30.200.70">
    <property type="match status" value="1"/>
</dbReference>
<proteinExistence type="inferred from homology"/>